<dbReference type="NCBIfam" id="NF003483">
    <property type="entry name" value="PRK05159.1"/>
    <property type="match status" value="1"/>
</dbReference>
<evidence type="ECO:0000256" key="1">
    <source>
        <dbReference type="ARBA" id="ARBA00004496"/>
    </source>
</evidence>
<keyword evidence="10" id="KW-0030">Aminoacyl-tRNA synthetase</keyword>
<keyword evidence="6" id="KW-0436">Ligase</keyword>
<evidence type="ECO:0000256" key="9">
    <source>
        <dbReference type="ARBA" id="ARBA00022917"/>
    </source>
</evidence>
<comment type="subcellular location">
    <subcellularLocation>
        <location evidence="1">Cytoplasm</location>
    </subcellularLocation>
</comment>
<evidence type="ECO:0000256" key="12">
    <source>
        <dbReference type="ARBA" id="ARBA00047904"/>
    </source>
</evidence>
<dbReference type="InterPro" id="IPR004365">
    <property type="entry name" value="NA-bd_OB_tRNA"/>
</dbReference>
<evidence type="ECO:0000256" key="10">
    <source>
        <dbReference type="ARBA" id="ARBA00023146"/>
    </source>
</evidence>
<dbReference type="Gene3D" id="2.40.50.140">
    <property type="entry name" value="Nucleic acid-binding proteins"/>
    <property type="match status" value="1"/>
</dbReference>
<evidence type="ECO:0000256" key="8">
    <source>
        <dbReference type="ARBA" id="ARBA00022840"/>
    </source>
</evidence>
<dbReference type="STRING" id="42251.A0A2T7A4Z3"/>
<dbReference type="EC" id="6.1.1.12" evidence="3"/>
<dbReference type="HAMAP" id="MF_02075">
    <property type="entry name" value="Asp_tRNA_synth_type2"/>
    <property type="match status" value="1"/>
</dbReference>
<organism evidence="15 16">
    <name type="scientific">Tuber borchii</name>
    <name type="common">White truffle</name>
    <dbReference type="NCBI Taxonomy" id="42251"/>
    <lineage>
        <taxon>Eukaryota</taxon>
        <taxon>Fungi</taxon>
        <taxon>Dikarya</taxon>
        <taxon>Ascomycota</taxon>
        <taxon>Pezizomycotina</taxon>
        <taxon>Pezizomycetes</taxon>
        <taxon>Pezizales</taxon>
        <taxon>Tuberaceae</taxon>
        <taxon>Tuber</taxon>
    </lineage>
</organism>
<dbReference type="FunFam" id="3.30.930.10:FF:000013">
    <property type="entry name" value="Aspartate--tRNA ligase, cytoplasmic"/>
    <property type="match status" value="1"/>
</dbReference>
<dbReference type="GO" id="GO:0004815">
    <property type="term" value="F:aspartate-tRNA ligase activity"/>
    <property type="evidence" value="ECO:0007669"/>
    <property type="project" value="UniProtKB-EC"/>
</dbReference>
<dbReference type="GO" id="GO:0005524">
    <property type="term" value="F:ATP binding"/>
    <property type="evidence" value="ECO:0007669"/>
    <property type="project" value="UniProtKB-KW"/>
</dbReference>
<dbReference type="GO" id="GO:0006422">
    <property type="term" value="P:aspartyl-tRNA aminoacylation"/>
    <property type="evidence" value="ECO:0007669"/>
    <property type="project" value="InterPro"/>
</dbReference>
<evidence type="ECO:0000256" key="13">
    <source>
        <dbReference type="SAM" id="MobiDB-lite"/>
    </source>
</evidence>
<dbReference type="OrthoDB" id="372395at2759"/>
<evidence type="ECO:0000256" key="2">
    <source>
        <dbReference type="ARBA" id="ARBA00005312"/>
    </source>
</evidence>
<keyword evidence="9" id="KW-0648">Protein biosynthesis</keyword>
<gene>
    <name evidence="15" type="ORF">B9Z19DRAFT_1105647</name>
</gene>
<dbReference type="PRINTS" id="PR01042">
    <property type="entry name" value="TRNASYNTHASP"/>
</dbReference>
<keyword evidence="5" id="KW-0963">Cytoplasm</keyword>
<keyword evidence="7" id="KW-0547">Nucleotide-binding</keyword>
<dbReference type="CDD" id="cd04320">
    <property type="entry name" value="AspRS_cyto_N"/>
    <property type="match status" value="1"/>
</dbReference>
<dbReference type="GO" id="GO:0003723">
    <property type="term" value="F:RNA binding"/>
    <property type="evidence" value="ECO:0007669"/>
    <property type="project" value="TreeGrafter"/>
</dbReference>
<dbReference type="GO" id="GO:0017101">
    <property type="term" value="C:aminoacyl-tRNA synthetase multienzyme complex"/>
    <property type="evidence" value="ECO:0007669"/>
    <property type="project" value="TreeGrafter"/>
</dbReference>
<evidence type="ECO:0000259" key="14">
    <source>
        <dbReference type="PROSITE" id="PS50862"/>
    </source>
</evidence>
<reference evidence="15 16" key="1">
    <citation type="submission" date="2017-04" db="EMBL/GenBank/DDBJ databases">
        <title>Draft genome sequence of Tuber borchii Vittad., a whitish edible truffle.</title>
        <authorList>
            <consortium name="DOE Joint Genome Institute"/>
            <person name="Murat C."/>
            <person name="Kuo A."/>
            <person name="Barry K.W."/>
            <person name="Clum A."/>
            <person name="Dockter R.B."/>
            <person name="Fauchery L."/>
            <person name="Iotti M."/>
            <person name="Kohler A."/>
            <person name="Labutti K."/>
            <person name="Lindquist E.A."/>
            <person name="Lipzen A."/>
            <person name="Ohm R.A."/>
            <person name="Wang M."/>
            <person name="Grigoriev I.V."/>
            <person name="Zambonelli A."/>
            <person name="Martin F.M."/>
        </authorList>
    </citation>
    <scope>NUCLEOTIDE SEQUENCE [LARGE SCALE GENOMIC DNA]</scope>
    <source>
        <strain evidence="15 16">Tbo3840</strain>
    </source>
</reference>
<comment type="similarity">
    <text evidence="2">Belongs to the class-II aminoacyl-tRNA synthetase family. Type 2 subfamily.</text>
</comment>
<dbReference type="SUPFAM" id="SSF55681">
    <property type="entry name" value="Class II aaRS and biotin synthetases"/>
    <property type="match status" value="1"/>
</dbReference>
<dbReference type="Pfam" id="PF01336">
    <property type="entry name" value="tRNA_anti-codon"/>
    <property type="match status" value="1"/>
</dbReference>
<feature type="compositionally biased region" description="Basic and acidic residues" evidence="13">
    <location>
        <begin position="42"/>
        <end position="67"/>
    </location>
</feature>
<dbReference type="InterPro" id="IPR045864">
    <property type="entry name" value="aa-tRNA-synth_II/BPL/LPL"/>
</dbReference>
<dbReference type="Pfam" id="PF00152">
    <property type="entry name" value="tRNA-synt_2"/>
    <property type="match status" value="1"/>
</dbReference>
<evidence type="ECO:0000313" key="15">
    <source>
        <dbReference type="EMBL" id="PUU82735.1"/>
    </source>
</evidence>
<dbReference type="FunFam" id="2.40.50.140:FF:000132">
    <property type="entry name" value="Aspartyl-tRNA synthetase, cytoplasmic"/>
    <property type="match status" value="1"/>
</dbReference>
<evidence type="ECO:0000256" key="4">
    <source>
        <dbReference type="ARBA" id="ARBA00018853"/>
    </source>
</evidence>
<dbReference type="GO" id="GO:0005829">
    <property type="term" value="C:cytosol"/>
    <property type="evidence" value="ECO:0007669"/>
    <property type="project" value="TreeGrafter"/>
</dbReference>
<proteinExistence type="inferred from homology"/>
<protein>
    <recommendedName>
        <fullName evidence="4">Aspartate--tRNA ligase, cytoplasmic</fullName>
        <ecNumber evidence="3">6.1.1.12</ecNumber>
    </recommendedName>
    <alternativeName>
        <fullName evidence="11">Aspartyl-tRNA synthetase</fullName>
    </alternativeName>
</protein>
<dbReference type="InterPro" id="IPR004523">
    <property type="entry name" value="Asp-tRNA_synthase_2"/>
</dbReference>
<evidence type="ECO:0000313" key="16">
    <source>
        <dbReference type="Proteomes" id="UP000244722"/>
    </source>
</evidence>
<comment type="caution">
    <text evidence="15">The sequence shown here is derived from an EMBL/GenBank/DDBJ whole genome shotgun (WGS) entry which is preliminary data.</text>
</comment>
<evidence type="ECO:0000256" key="11">
    <source>
        <dbReference type="ARBA" id="ARBA00033155"/>
    </source>
</evidence>
<dbReference type="PROSITE" id="PS50862">
    <property type="entry name" value="AA_TRNA_LIGASE_II"/>
    <property type="match status" value="1"/>
</dbReference>
<dbReference type="InterPro" id="IPR002312">
    <property type="entry name" value="Asp/Asn-tRNA-synth_IIb"/>
</dbReference>
<comment type="catalytic activity">
    <reaction evidence="12">
        <text>tRNA(Asp) + L-aspartate + ATP = L-aspartyl-tRNA(Asp) + AMP + diphosphate</text>
        <dbReference type="Rhea" id="RHEA:19649"/>
        <dbReference type="Rhea" id="RHEA-COMP:9660"/>
        <dbReference type="Rhea" id="RHEA-COMP:9678"/>
        <dbReference type="ChEBI" id="CHEBI:29991"/>
        <dbReference type="ChEBI" id="CHEBI:30616"/>
        <dbReference type="ChEBI" id="CHEBI:33019"/>
        <dbReference type="ChEBI" id="CHEBI:78442"/>
        <dbReference type="ChEBI" id="CHEBI:78516"/>
        <dbReference type="ChEBI" id="CHEBI:456215"/>
        <dbReference type="EC" id="6.1.1.12"/>
    </reaction>
</comment>
<feature type="domain" description="Aminoacyl-transfer RNA synthetases class-II family profile" evidence="14">
    <location>
        <begin position="247"/>
        <end position="556"/>
    </location>
</feature>
<sequence>MSSSEPPTEQTAALSVVEGDANENVPTGPDGKPLSKSAIKKLQKEREKAEKAAKRAELEEKQRAAREAANVDHAIENYGTKGMIQSTERSGTKRIQLSKLTAADDGTEVVFRARLQNARAQGAKMCFVVLRQQSDSIQGVLTVNAEGTVSKQMVRWASDVNLESIVLVHGKITKAPEEVKSASLSDVEVQITKFFVISEAEPILPIQFDDASRSLQEVEAGLATVSLPTRLDNRVIDLRILSNQAIFRISSGVCMLFREYLLKHGFVEFHTPKLIAAASEGGSNVFKVQYFNRDAYLAQSPQLYKQMLIAGDFERVFEIGPVFRAENSQTHRHMTEFTGLDLEMAFEEHYHEVVEVLEGLFVYIFAGLQERFSKEIAIVRAQYPIEEFKVPRDGRVLRLTFAQGIQMLHHAGHEVPDLEDLSTEMERTLGRLVAERYDQDFYILDKFPLAVRPFYTMPDPEDPQYSNSYDFFMRGEEILSGAQRVHDSAFLAERISSLGIDPNTPGLEDYVNAFKYGAPPHAGGGIGLERVVFLWLGLGNIRRASAFPRDPVRLRP</sequence>
<evidence type="ECO:0000256" key="7">
    <source>
        <dbReference type="ARBA" id="ARBA00022741"/>
    </source>
</evidence>
<dbReference type="Proteomes" id="UP000244722">
    <property type="component" value="Unassembled WGS sequence"/>
</dbReference>
<dbReference type="EMBL" id="NESQ01000023">
    <property type="protein sequence ID" value="PUU82735.1"/>
    <property type="molecule type" value="Genomic_DNA"/>
</dbReference>
<dbReference type="CDD" id="cd00776">
    <property type="entry name" value="AsxRS_core"/>
    <property type="match status" value="1"/>
</dbReference>
<evidence type="ECO:0000256" key="5">
    <source>
        <dbReference type="ARBA" id="ARBA00022490"/>
    </source>
</evidence>
<dbReference type="InterPro" id="IPR012340">
    <property type="entry name" value="NA-bd_OB-fold"/>
</dbReference>
<dbReference type="SUPFAM" id="SSF50249">
    <property type="entry name" value="Nucleic acid-binding proteins"/>
    <property type="match status" value="1"/>
</dbReference>
<dbReference type="Gene3D" id="3.30.930.10">
    <property type="entry name" value="Bira Bifunctional Protein, Domain 2"/>
    <property type="match status" value="1"/>
</dbReference>
<dbReference type="InterPro" id="IPR006195">
    <property type="entry name" value="aa-tRNA-synth_II"/>
</dbReference>
<name>A0A2T7A4Z3_TUBBO</name>
<dbReference type="NCBIfam" id="TIGR00458">
    <property type="entry name" value="aspS_nondisc"/>
    <property type="match status" value="1"/>
</dbReference>
<dbReference type="PANTHER" id="PTHR43450">
    <property type="entry name" value="ASPARTYL-TRNA SYNTHETASE"/>
    <property type="match status" value="1"/>
</dbReference>
<feature type="region of interest" description="Disordered" evidence="13">
    <location>
        <begin position="1"/>
        <end position="67"/>
    </location>
</feature>
<dbReference type="AlphaFoldDB" id="A0A2T7A4Z3"/>
<feature type="compositionally biased region" description="Polar residues" evidence="13">
    <location>
        <begin position="1"/>
        <end position="13"/>
    </location>
</feature>
<accession>A0A2T7A4Z3</accession>
<evidence type="ECO:0000256" key="3">
    <source>
        <dbReference type="ARBA" id="ARBA00012841"/>
    </source>
</evidence>
<keyword evidence="8" id="KW-0067">ATP-binding</keyword>
<dbReference type="PANTHER" id="PTHR43450:SF1">
    <property type="entry name" value="ASPARTATE--TRNA LIGASE, CYTOPLASMIC"/>
    <property type="match status" value="1"/>
</dbReference>
<evidence type="ECO:0000256" key="6">
    <source>
        <dbReference type="ARBA" id="ARBA00022598"/>
    </source>
</evidence>
<dbReference type="InterPro" id="IPR004364">
    <property type="entry name" value="Aa-tRNA-synt_II"/>
</dbReference>
<keyword evidence="16" id="KW-1185">Reference proteome</keyword>